<proteinExistence type="predicted"/>
<dbReference type="PANTHER" id="PTHR34227">
    <property type="entry name" value="CHAPERONE PROTEIN YCDY"/>
    <property type="match status" value="1"/>
</dbReference>
<dbReference type="InterPro" id="IPR036411">
    <property type="entry name" value="TorD-like_sf"/>
</dbReference>
<gene>
    <name evidence="2" type="ORF">ENV88_08135</name>
</gene>
<evidence type="ECO:0008006" key="3">
    <source>
        <dbReference type="Google" id="ProtNLM"/>
    </source>
</evidence>
<keyword evidence="1" id="KW-0143">Chaperone</keyword>
<accession>A0A7C3WUG1</accession>
<dbReference type="Gene3D" id="1.10.3480.10">
    <property type="entry name" value="TorD-like"/>
    <property type="match status" value="1"/>
</dbReference>
<evidence type="ECO:0000256" key="1">
    <source>
        <dbReference type="ARBA" id="ARBA00023186"/>
    </source>
</evidence>
<dbReference type="PANTHER" id="PTHR34227:SF1">
    <property type="entry name" value="DIMETHYL SULFOXIDE REDUCTASE CHAPERONE-RELATED"/>
    <property type="match status" value="1"/>
</dbReference>
<name>A0A7C3WUG1_THEPE</name>
<dbReference type="AlphaFoldDB" id="A0A7C3WUG1"/>
<comment type="caution">
    <text evidence="2">The sequence shown here is derived from an EMBL/GenBank/DDBJ whole genome shotgun (WGS) entry which is preliminary data.</text>
</comment>
<sequence length="209" mass="24039">MINNVLFQERALAYKVLSLALYTPSDREAQDQLRSLIPQLRSLSALPLDRYAAEYFASSWESAWGYAQDALRLEYTRLFINDYPELRCPPFESYWATGQRTIYGSGYESLLQLYRVAGLDRAPGVGLPLEHVALELELMYFLVLSSLSRPELLCAQEKLFAEHISRWAKPYSQCLEANALLDAYKATARFLRELVVAEERFFAEHSFCT</sequence>
<evidence type="ECO:0000313" key="2">
    <source>
        <dbReference type="EMBL" id="HGB25964.1"/>
    </source>
</evidence>
<reference evidence="2" key="1">
    <citation type="journal article" date="2020" name="mSystems">
        <title>Genome- and Community-Level Interaction Insights into Carbon Utilization and Element Cycling Functions of Hydrothermarchaeota in Hydrothermal Sediment.</title>
        <authorList>
            <person name="Zhou Z."/>
            <person name="Liu Y."/>
            <person name="Xu W."/>
            <person name="Pan J."/>
            <person name="Luo Z.H."/>
            <person name="Li M."/>
        </authorList>
    </citation>
    <scope>NUCLEOTIDE SEQUENCE [LARGE SCALE GENOMIC DNA]</scope>
    <source>
        <strain evidence="2">SpSt-8</strain>
    </source>
</reference>
<protein>
    <recommendedName>
        <fullName evidence="3">Molecular chaperone TorD</fullName>
    </recommendedName>
</protein>
<dbReference type="EMBL" id="DTIB01000141">
    <property type="protein sequence ID" value="HGB25964.1"/>
    <property type="molecule type" value="Genomic_DNA"/>
</dbReference>
<organism evidence="2">
    <name type="scientific">Thermofilum pendens</name>
    <dbReference type="NCBI Taxonomy" id="2269"/>
    <lineage>
        <taxon>Archaea</taxon>
        <taxon>Thermoproteota</taxon>
        <taxon>Thermoprotei</taxon>
        <taxon>Thermofilales</taxon>
        <taxon>Thermofilaceae</taxon>
        <taxon>Thermofilum</taxon>
    </lineage>
</organism>
<dbReference type="SUPFAM" id="SSF89155">
    <property type="entry name" value="TorD-like"/>
    <property type="match status" value="1"/>
</dbReference>
<dbReference type="InterPro" id="IPR020945">
    <property type="entry name" value="DMSO/NO3_reduct_chaperone"/>
</dbReference>
<dbReference type="Pfam" id="PF02613">
    <property type="entry name" value="Nitrate_red_del"/>
    <property type="match status" value="1"/>
</dbReference>
<dbReference type="InterPro" id="IPR050289">
    <property type="entry name" value="TorD/DmsD_chaperones"/>
</dbReference>